<dbReference type="EC" id="3.1.-.-" evidence="5"/>
<dbReference type="InterPro" id="IPR006641">
    <property type="entry name" value="YqgF/RNaseH-like_dom"/>
</dbReference>
<dbReference type="GO" id="GO:0016788">
    <property type="term" value="F:hydrolase activity, acting on ester bonds"/>
    <property type="evidence" value="ECO:0007669"/>
    <property type="project" value="UniProtKB-UniRule"/>
</dbReference>
<evidence type="ECO:0000313" key="8">
    <source>
        <dbReference type="Proteomes" id="UP000064243"/>
    </source>
</evidence>
<reference evidence="7 8" key="1">
    <citation type="journal article" date="2015" name="Appl. Environ. Microbiol.">
        <title>Aerobic and Anaerobic Thiosulfate Oxidation by a Cold-Adapted, Subglacial Chemoautotroph.</title>
        <authorList>
            <person name="Harrold Z.R."/>
            <person name="Skidmore M.L."/>
            <person name="Hamilton T.L."/>
            <person name="Desch L."/>
            <person name="Amada K."/>
            <person name="van Gelder W."/>
            <person name="Glover K."/>
            <person name="Roden E.E."/>
            <person name="Boyd E.S."/>
        </authorList>
    </citation>
    <scope>NUCLEOTIDE SEQUENCE [LARGE SCALE GENOMIC DNA]</scope>
    <source>
        <strain evidence="7 8">RG</strain>
    </source>
</reference>
<dbReference type="Pfam" id="PF03652">
    <property type="entry name" value="RuvX"/>
    <property type="match status" value="1"/>
</dbReference>
<dbReference type="SMART" id="SM00732">
    <property type="entry name" value="YqgFc"/>
    <property type="match status" value="1"/>
</dbReference>
<dbReference type="CDD" id="cd16964">
    <property type="entry name" value="YqgF"/>
    <property type="match status" value="1"/>
</dbReference>
<keyword evidence="3 5" id="KW-0540">Nuclease</keyword>
<dbReference type="GO" id="GO:0004518">
    <property type="term" value="F:nuclease activity"/>
    <property type="evidence" value="ECO:0007669"/>
    <property type="project" value="UniProtKB-KW"/>
</dbReference>
<dbReference type="RefSeq" id="WP_059753861.1">
    <property type="nucleotide sequence ID" value="NZ_LDUG01000019.1"/>
</dbReference>
<dbReference type="PATRIC" id="fig|36861.3.peg.860"/>
<dbReference type="EMBL" id="LDUG01000019">
    <property type="protein sequence ID" value="KVW96675.1"/>
    <property type="molecule type" value="Genomic_DNA"/>
</dbReference>
<dbReference type="HAMAP" id="MF_00651">
    <property type="entry name" value="Nuclease_YqgF"/>
    <property type="match status" value="1"/>
</dbReference>
<comment type="subcellular location">
    <subcellularLocation>
        <location evidence="5">Cytoplasm</location>
    </subcellularLocation>
</comment>
<evidence type="ECO:0000313" key="7">
    <source>
        <dbReference type="EMBL" id="KVW96675.1"/>
    </source>
</evidence>
<name>A0A106BQA8_THIDE</name>
<dbReference type="InterPro" id="IPR037027">
    <property type="entry name" value="YqgF/RNaseH-like_dom_sf"/>
</dbReference>
<dbReference type="NCBIfam" id="TIGR00250">
    <property type="entry name" value="RNAse_H_YqgF"/>
    <property type="match status" value="1"/>
</dbReference>
<proteinExistence type="inferred from homology"/>
<evidence type="ECO:0000256" key="5">
    <source>
        <dbReference type="HAMAP-Rule" id="MF_00651"/>
    </source>
</evidence>
<dbReference type="GO" id="GO:0000967">
    <property type="term" value="P:rRNA 5'-end processing"/>
    <property type="evidence" value="ECO:0007669"/>
    <property type="project" value="UniProtKB-UniRule"/>
</dbReference>
<dbReference type="STRING" id="1123392.GCA_000376425_02276"/>
<dbReference type="OrthoDB" id="9796140at2"/>
<feature type="domain" description="YqgF/RNase H-like" evidence="6">
    <location>
        <begin position="8"/>
        <end position="108"/>
    </location>
</feature>
<keyword evidence="8" id="KW-1185">Reference proteome</keyword>
<dbReference type="InterPro" id="IPR005227">
    <property type="entry name" value="YqgF"/>
</dbReference>
<gene>
    <name evidence="7" type="ORF">ABW22_06915</name>
</gene>
<protein>
    <recommendedName>
        <fullName evidence="5">Putative pre-16S rRNA nuclease</fullName>
        <ecNumber evidence="5">3.1.-.-</ecNumber>
    </recommendedName>
</protein>
<accession>A0A106BQA8</accession>
<dbReference type="GO" id="GO:0005829">
    <property type="term" value="C:cytosol"/>
    <property type="evidence" value="ECO:0007669"/>
    <property type="project" value="TreeGrafter"/>
</dbReference>
<dbReference type="eggNOG" id="COG0816">
    <property type="taxonomic scope" value="Bacteria"/>
</dbReference>
<dbReference type="Gene3D" id="3.30.420.140">
    <property type="entry name" value="YqgF/RNase H-like domain"/>
    <property type="match status" value="1"/>
</dbReference>
<evidence type="ECO:0000256" key="3">
    <source>
        <dbReference type="ARBA" id="ARBA00022722"/>
    </source>
</evidence>
<comment type="function">
    <text evidence="5">Could be a nuclease involved in processing of the 5'-end of pre-16S rRNA.</text>
</comment>
<sequence>MNPESTHGTVLAFDLGLKRTGVASGELSIGVAHPLTVIQAGSNDERLAAIARLVAEWQPVLLVLGLPTHADGSEHEMTRVAKNFARKLESRFKLPVFLVDERHTSTAAESELHERGIHGKKNKALVDAVAAQLILQGFFDARLIA</sequence>
<dbReference type="SUPFAM" id="SSF53098">
    <property type="entry name" value="Ribonuclease H-like"/>
    <property type="match status" value="1"/>
</dbReference>
<evidence type="ECO:0000259" key="6">
    <source>
        <dbReference type="SMART" id="SM00732"/>
    </source>
</evidence>
<dbReference type="InterPro" id="IPR012337">
    <property type="entry name" value="RNaseH-like_sf"/>
</dbReference>
<dbReference type="PANTHER" id="PTHR33317">
    <property type="entry name" value="POLYNUCLEOTIDYL TRANSFERASE, RIBONUCLEASE H-LIKE SUPERFAMILY PROTEIN"/>
    <property type="match status" value="1"/>
</dbReference>
<dbReference type="PANTHER" id="PTHR33317:SF4">
    <property type="entry name" value="POLYNUCLEOTIDYL TRANSFERASE, RIBONUCLEASE H-LIKE SUPERFAMILY PROTEIN"/>
    <property type="match status" value="1"/>
</dbReference>
<keyword evidence="2 5" id="KW-0690">Ribosome biogenesis</keyword>
<evidence type="ECO:0000256" key="4">
    <source>
        <dbReference type="ARBA" id="ARBA00022801"/>
    </source>
</evidence>
<evidence type="ECO:0000256" key="1">
    <source>
        <dbReference type="ARBA" id="ARBA00022490"/>
    </source>
</evidence>
<comment type="caution">
    <text evidence="7">The sequence shown here is derived from an EMBL/GenBank/DDBJ whole genome shotgun (WGS) entry which is preliminary data.</text>
</comment>
<evidence type="ECO:0000256" key="2">
    <source>
        <dbReference type="ARBA" id="ARBA00022517"/>
    </source>
</evidence>
<keyword evidence="4 5" id="KW-0378">Hydrolase</keyword>
<dbReference type="Proteomes" id="UP000064243">
    <property type="component" value="Unassembled WGS sequence"/>
</dbReference>
<organism evidence="7 8">
    <name type="scientific">Thiobacillus denitrificans</name>
    <dbReference type="NCBI Taxonomy" id="36861"/>
    <lineage>
        <taxon>Bacteria</taxon>
        <taxon>Pseudomonadati</taxon>
        <taxon>Pseudomonadota</taxon>
        <taxon>Betaproteobacteria</taxon>
        <taxon>Nitrosomonadales</taxon>
        <taxon>Thiobacillaceae</taxon>
        <taxon>Thiobacillus</taxon>
    </lineage>
</organism>
<keyword evidence="1 5" id="KW-0963">Cytoplasm</keyword>
<comment type="similarity">
    <text evidence="5">Belongs to the YqgF HJR family.</text>
</comment>
<dbReference type="AlphaFoldDB" id="A0A106BQA8"/>